<sequence>MDEKYKLWYHASASEHYDNALIAAWVMKDKATIKRLLGSIMPPTAEVWPGSFRHQKLAVQHWESAIDNLDPSLDLHKKGVDVAPEEKAVSRDILRIRYGELSPAEEERALLRLAMTREPVDENWFWDVSWALGRAPPRMADKGDDGLDQGKKYLIPPDMAQKSPEPSSMWYEEFKRQHLETERQYAAQGFTFIPMVVEAHGGGWGREARRAFAI</sequence>
<protein>
    <submittedName>
        <fullName evidence="1">Uncharacterized protein</fullName>
    </submittedName>
</protein>
<proteinExistence type="predicted"/>
<evidence type="ECO:0000313" key="2">
    <source>
        <dbReference type="Proteomes" id="UP001189429"/>
    </source>
</evidence>
<reference evidence="1" key="1">
    <citation type="submission" date="2023-10" db="EMBL/GenBank/DDBJ databases">
        <authorList>
            <person name="Chen Y."/>
            <person name="Shah S."/>
            <person name="Dougan E. K."/>
            <person name="Thang M."/>
            <person name="Chan C."/>
        </authorList>
    </citation>
    <scope>NUCLEOTIDE SEQUENCE [LARGE SCALE GENOMIC DNA]</scope>
</reference>
<dbReference type="EMBL" id="CAUYUJ010015394">
    <property type="protein sequence ID" value="CAK0853447.1"/>
    <property type="molecule type" value="Genomic_DNA"/>
</dbReference>
<gene>
    <name evidence="1" type="ORF">PCOR1329_LOCUS44913</name>
</gene>
<name>A0ABN9U5G7_9DINO</name>
<evidence type="ECO:0000313" key="1">
    <source>
        <dbReference type="EMBL" id="CAK0853447.1"/>
    </source>
</evidence>
<accession>A0ABN9U5G7</accession>
<dbReference type="Proteomes" id="UP001189429">
    <property type="component" value="Unassembled WGS sequence"/>
</dbReference>
<comment type="caution">
    <text evidence="1">The sequence shown here is derived from an EMBL/GenBank/DDBJ whole genome shotgun (WGS) entry which is preliminary data.</text>
</comment>
<keyword evidence="2" id="KW-1185">Reference proteome</keyword>
<organism evidence="1 2">
    <name type="scientific">Prorocentrum cordatum</name>
    <dbReference type="NCBI Taxonomy" id="2364126"/>
    <lineage>
        <taxon>Eukaryota</taxon>
        <taxon>Sar</taxon>
        <taxon>Alveolata</taxon>
        <taxon>Dinophyceae</taxon>
        <taxon>Prorocentrales</taxon>
        <taxon>Prorocentraceae</taxon>
        <taxon>Prorocentrum</taxon>
    </lineage>
</organism>